<dbReference type="GO" id="GO:0006633">
    <property type="term" value="P:fatty acid biosynthetic process"/>
    <property type="evidence" value="ECO:0007669"/>
    <property type="project" value="UniProtKB-KW"/>
</dbReference>
<keyword evidence="4" id="KW-0276">Fatty acid metabolism</keyword>
<gene>
    <name evidence="13" type="ORF">IAC77_01980</name>
</gene>
<dbReference type="InterPro" id="IPR036291">
    <property type="entry name" value="NAD(P)-bd_dom_sf"/>
</dbReference>
<feature type="binding site" evidence="12">
    <location>
        <position position="161"/>
    </location>
    <ligand>
        <name>NAD(+)</name>
        <dbReference type="ChEBI" id="CHEBI:57540"/>
    </ligand>
</feature>
<dbReference type="EMBL" id="JADINE010000028">
    <property type="protein sequence ID" value="MBO8407211.1"/>
    <property type="molecule type" value="Genomic_DNA"/>
</dbReference>
<dbReference type="PRINTS" id="PR00081">
    <property type="entry name" value="GDHRDH"/>
</dbReference>
<evidence type="ECO:0000256" key="11">
    <source>
        <dbReference type="PIRSR" id="PIRSR000094-1"/>
    </source>
</evidence>
<feature type="active site" description="Proton acceptor" evidence="11">
    <location>
        <position position="144"/>
    </location>
</feature>
<dbReference type="Pfam" id="PF13561">
    <property type="entry name" value="adh_short_C2"/>
    <property type="match status" value="1"/>
</dbReference>
<evidence type="ECO:0000256" key="8">
    <source>
        <dbReference type="ARBA" id="ARBA00023160"/>
    </source>
</evidence>
<organism evidence="13 14">
    <name type="scientific">Candidatus Enterousia excrementavium</name>
    <dbReference type="NCBI Taxonomy" id="2840789"/>
    <lineage>
        <taxon>Bacteria</taxon>
        <taxon>Pseudomonadati</taxon>
        <taxon>Pseudomonadota</taxon>
        <taxon>Alphaproteobacteria</taxon>
        <taxon>Candidatus Enterousia</taxon>
    </lineage>
</organism>
<feature type="binding site" evidence="12">
    <location>
        <position position="91"/>
    </location>
    <ligand>
        <name>NAD(+)</name>
        <dbReference type="ChEBI" id="CHEBI:57540"/>
    </ligand>
</feature>
<dbReference type="EC" id="1.3.1.9" evidence="10"/>
<keyword evidence="6 10" id="KW-0520">NAD</keyword>
<feature type="binding site" evidence="12">
    <location>
        <position position="12"/>
    </location>
    <ligand>
        <name>NAD(+)</name>
        <dbReference type="ChEBI" id="CHEBI:57540"/>
    </ligand>
</feature>
<dbReference type="PIRSF" id="PIRSF000094">
    <property type="entry name" value="Enoyl-ACP_rdct"/>
    <property type="match status" value="1"/>
</dbReference>
<comment type="similarity">
    <text evidence="2 10">Belongs to the short-chain dehydrogenases/reductases (SDR) family. FabI subfamily.</text>
</comment>
<comment type="pathway">
    <text evidence="1">Lipid metabolism; fatty acid biosynthesis.</text>
</comment>
<keyword evidence="7" id="KW-0443">Lipid metabolism</keyword>
<dbReference type="PANTHER" id="PTHR43159">
    <property type="entry name" value="ENOYL-[ACYL-CARRIER-PROTEIN] REDUCTASE"/>
    <property type="match status" value="1"/>
</dbReference>
<evidence type="ECO:0000256" key="9">
    <source>
        <dbReference type="ARBA" id="ARBA00048572"/>
    </source>
</evidence>
<dbReference type="AlphaFoldDB" id="A0A940DD43"/>
<evidence type="ECO:0000256" key="5">
    <source>
        <dbReference type="ARBA" id="ARBA00023002"/>
    </source>
</evidence>
<dbReference type="Proteomes" id="UP000721442">
    <property type="component" value="Unassembled WGS sequence"/>
</dbReference>
<evidence type="ECO:0000256" key="6">
    <source>
        <dbReference type="ARBA" id="ARBA00023027"/>
    </source>
</evidence>
<keyword evidence="8 10" id="KW-0275">Fatty acid biosynthesis</keyword>
<evidence type="ECO:0000256" key="4">
    <source>
        <dbReference type="ARBA" id="ARBA00022832"/>
    </source>
</evidence>
<dbReference type="CDD" id="cd05372">
    <property type="entry name" value="ENR_SDR"/>
    <property type="match status" value="1"/>
</dbReference>
<dbReference type="PANTHER" id="PTHR43159:SF2">
    <property type="entry name" value="ENOYL-[ACYL-CARRIER-PROTEIN] REDUCTASE [NADH], CHLOROPLASTIC"/>
    <property type="match status" value="1"/>
</dbReference>
<feature type="active site" description="Proton acceptor" evidence="11">
    <location>
        <position position="154"/>
    </location>
</feature>
<evidence type="ECO:0000313" key="14">
    <source>
        <dbReference type="Proteomes" id="UP000721442"/>
    </source>
</evidence>
<accession>A0A940DD43</accession>
<evidence type="ECO:0000256" key="1">
    <source>
        <dbReference type="ARBA" id="ARBA00005194"/>
    </source>
</evidence>
<keyword evidence="5 10" id="KW-0560">Oxidoreductase</keyword>
<dbReference type="InterPro" id="IPR002347">
    <property type="entry name" value="SDR_fam"/>
</dbReference>
<sequence>MLLKGKKILITGVANDWSMAWAIARRAHDEGAEIAMPYAMPNLEKRVRPLAESIGAKFVQECNVQNDEQMDDLFNKIESEWGKLDGMLHAIAFSDKNELTGRYADTTRANFKNTMDVSVYSLVDLTRRASKLMTDGGSIVTLTYYGGEKSVPNYNVMGVAKSALDSSVRYLASDLGRDKIRINAISAGPIMTLASSGVGGMKSMLRLNAEQTPLRRNMTLDDVSGAAVYLFSDLSSAVTGEVHHVDCGYSTTGMIPNDLKEVLLRGLDEQNEQNK</sequence>
<dbReference type="GO" id="GO:0004318">
    <property type="term" value="F:enoyl-[acyl-carrier-protein] reductase (NADH) activity"/>
    <property type="evidence" value="ECO:0007669"/>
    <property type="project" value="UniProtKB-EC"/>
</dbReference>
<dbReference type="Gene3D" id="3.40.50.720">
    <property type="entry name" value="NAD(P)-binding Rossmann-like Domain"/>
    <property type="match status" value="1"/>
</dbReference>
<proteinExistence type="inferred from homology"/>
<dbReference type="InterPro" id="IPR014358">
    <property type="entry name" value="Enoyl-ACP_Rdtase_NADH"/>
</dbReference>
<keyword evidence="3 10" id="KW-0444">Lipid biosynthesis</keyword>
<comment type="caution">
    <text evidence="13">The sequence shown here is derived from an EMBL/GenBank/DDBJ whole genome shotgun (WGS) entry which is preliminary data.</text>
</comment>
<reference evidence="13" key="1">
    <citation type="submission" date="2020-10" db="EMBL/GenBank/DDBJ databases">
        <authorList>
            <person name="Gilroy R."/>
        </authorList>
    </citation>
    <scope>NUCLEOTIDE SEQUENCE</scope>
    <source>
        <strain evidence="13">B1-16210</strain>
    </source>
</reference>
<comment type="catalytic activity">
    <reaction evidence="9 10">
        <text>a 2,3-saturated acyl-[ACP] + NAD(+) = a (2E)-enoyl-[ACP] + NADH + H(+)</text>
        <dbReference type="Rhea" id="RHEA:10240"/>
        <dbReference type="Rhea" id="RHEA-COMP:9925"/>
        <dbReference type="Rhea" id="RHEA-COMP:9926"/>
        <dbReference type="ChEBI" id="CHEBI:15378"/>
        <dbReference type="ChEBI" id="CHEBI:57540"/>
        <dbReference type="ChEBI" id="CHEBI:57945"/>
        <dbReference type="ChEBI" id="CHEBI:78784"/>
        <dbReference type="ChEBI" id="CHEBI:78785"/>
        <dbReference type="EC" id="1.3.1.9"/>
    </reaction>
</comment>
<evidence type="ECO:0000313" key="13">
    <source>
        <dbReference type="EMBL" id="MBO8407211.1"/>
    </source>
</evidence>
<name>A0A940DD43_9PROT</name>
<evidence type="ECO:0000256" key="12">
    <source>
        <dbReference type="PIRSR" id="PIRSR000094-3"/>
    </source>
</evidence>
<evidence type="ECO:0000256" key="10">
    <source>
        <dbReference type="PIRNR" id="PIRNR000094"/>
    </source>
</evidence>
<protein>
    <recommendedName>
        <fullName evidence="10">Enoyl-[acyl-carrier-protein] reductase [NADH]</fullName>
        <ecNumber evidence="10">1.3.1.9</ecNumber>
    </recommendedName>
</protein>
<reference evidence="13" key="2">
    <citation type="journal article" date="2021" name="PeerJ">
        <title>Extensive microbial diversity within the chicken gut microbiome revealed by metagenomics and culture.</title>
        <authorList>
            <person name="Gilroy R."/>
            <person name="Ravi A."/>
            <person name="Getino M."/>
            <person name="Pursley I."/>
            <person name="Horton D.L."/>
            <person name="Alikhan N.F."/>
            <person name="Baker D."/>
            <person name="Gharbi K."/>
            <person name="Hall N."/>
            <person name="Watson M."/>
            <person name="Adriaenssens E.M."/>
            <person name="Foster-Nyarko E."/>
            <person name="Jarju S."/>
            <person name="Secka A."/>
            <person name="Antonio M."/>
            <person name="Oren A."/>
            <person name="Chaudhuri R.R."/>
            <person name="La Ragione R."/>
            <person name="Hildebrand F."/>
            <person name="Pallen M.J."/>
        </authorList>
    </citation>
    <scope>NUCLEOTIDE SEQUENCE</scope>
    <source>
        <strain evidence="13">B1-16210</strain>
    </source>
</reference>
<dbReference type="Gene3D" id="1.10.8.400">
    <property type="entry name" value="Enoyl acyl carrier protein reductase"/>
    <property type="match status" value="1"/>
</dbReference>
<dbReference type="FunFam" id="3.40.50.720:FF:000054">
    <property type="entry name" value="Enoyl-[acyl-carrier-protein] reductase [NADH]"/>
    <property type="match status" value="1"/>
</dbReference>
<feature type="binding site" evidence="12">
    <location>
        <begin position="190"/>
        <end position="194"/>
    </location>
    <ligand>
        <name>NAD(+)</name>
        <dbReference type="ChEBI" id="CHEBI:57540"/>
    </ligand>
</feature>
<dbReference type="SUPFAM" id="SSF51735">
    <property type="entry name" value="NAD(P)-binding Rossmann-fold domains"/>
    <property type="match status" value="1"/>
</dbReference>
<evidence type="ECO:0000256" key="7">
    <source>
        <dbReference type="ARBA" id="ARBA00023098"/>
    </source>
</evidence>
<evidence type="ECO:0000256" key="2">
    <source>
        <dbReference type="ARBA" id="ARBA00009233"/>
    </source>
</evidence>
<evidence type="ECO:0000256" key="3">
    <source>
        <dbReference type="ARBA" id="ARBA00022516"/>
    </source>
</evidence>